<proteinExistence type="predicted"/>
<evidence type="ECO:0000313" key="1">
    <source>
        <dbReference type="EMBL" id="BCM87147.1"/>
    </source>
</evidence>
<evidence type="ECO:0000313" key="2">
    <source>
        <dbReference type="Proteomes" id="UP000663508"/>
    </source>
</evidence>
<accession>A0A8H8X053</accession>
<organism evidence="1 2">
    <name type="scientific">Methylobacterium indicum</name>
    <dbReference type="NCBI Taxonomy" id="1775910"/>
    <lineage>
        <taxon>Bacteria</taxon>
        <taxon>Pseudomonadati</taxon>
        <taxon>Pseudomonadota</taxon>
        <taxon>Alphaproteobacteria</taxon>
        <taxon>Hyphomicrobiales</taxon>
        <taxon>Methylobacteriaceae</taxon>
        <taxon>Methylobacterium</taxon>
    </lineage>
</organism>
<protein>
    <submittedName>
        <fullName evidence="1">Uncharacterized protein</fullName>
    </submittedName>
</protein>
<dbReference type="AlphaFoldDB" id="A0A8H8X053"/>
<name>A0A8H8X053_9HYPH</name>
<dbReference type="KEGG" id="mind:mvi_56080"/>
<dbReference type="Proteomes" id="UP000663508">
    <property type="component" value="Chromosome"/>
</dbReference>
<dbReference type="EMBL" id="AP024145">
    <property type="protein sequence ID" value="BCM87147.1"/>
    <property type="molecule type" value="Genomic_DNA"/>
</dbReference>
<gene>
    <name evidence="1" type="ORF">mvi_56080</name>
</gene>
<sequence length="105" mass="11286">MEAVDLPAPVAEKAVGPHRARHHLVEVERAVALGVDLLVGLDAAARARLLRMEMGVDGPGVQRGAEAGGGESELHRMPRRAIVRAVLTRSMARRSRTAATFRFDA</sequence>
<reference evidence="1" key="1">
    <citation type="submission" date="2020-11" db="EMBL/GenBank/DDBJ databases">
        <title>Complete genome sequence of a novel pathogenic Methylobacterium strain isolated from rice in Vietnam.</title>
        <authorList>
            <person name="Lai K."/>
            <person name="Okazaki S."/>
            <person name="Higashi K."/>
            <person name="Mori H."/>
            <person name="Toyoda A."/>
            <person name="Kurokawa K."/>
        </authorList>
    </citation>
    <scope>NUCLEOTIDE SEQUENCE</scope>
    <source>
        <strain evidence="1">VL1</strain>
    </source>
</reference>